<dbReference type="GO" id="GO:0004066">
    <property type="term" value="F:asparagine synthase (glutamine-hydrolyzing) activity"/>
    <property type="evidence" value="ECO:0007669"/>
    <property type="project" value="InterPro"/>
</dbReference>
<evidence type="ECO:0000313" key="5">
    <source>
        <dbReference type="Proteomes" id="UP001057455"/>
    </source>
</evidence>
<dbReference type="InterPro" id="IPR014729">
    <property type="entry name" value="Rossmann-like_a/b/a_fold"/>
</dbReference>
<evidence type="ECO:0000256" key="1">
    <source>
        <dbReference type="ARBA" id="ARBA00022605"/>
    </source>
</evidence>
<keyword evidence="2" id="KW-0061">Asparagine biosynthesis</keyword>
<dbReference type="PANTHER" id="PTHR45937">
    <property type="entry name" value="ASPARAGINE SYNTHETASE DOMAIN-CONTAINING PROTEIN 1"/>
    <property type="match status" value="1"/>
</dbReference>
<accession>A0A9W5WUD5</accession>
<evidence type="ECO:0000256" key="2">
    <source>
        <dbReference type="ARBA" id="ARBA00022888"/>
    </source>
</evidence>
<organism evidence="4 5">
    <name type="scientific">Babesia ovis</name>
    <dbReference type="NCBI Taxonomy" id="5869"/>
    <lineage>
        <taxon>Eukaryota</taxon>
        <taxon>Sar</taxon>
        <taxon>Alveolata</taxon>
        <taxon>Apicomplexa</taxon>
        <taxon>Aconoidasida</taxon>
        <taxon>Piroplasmida</taxon>
        <taxon>Babesiidae</taxon>
        <taxon>Babesia</taxon>
    </lineage>
</organism>
<comment type="caution">
    <text evidence="4">The sequence shown here is derived from an EMBL/GenBank/DDBJ whole genome shotgun (WGS) entry which is preliminary data.</text>
</comment>
<dbReference type="PANTHER" id="PTHR45937:SF1">
    <property type="entry name" value="ASPARAGINE SYNTHETASE DOMAIN-CONTAINING PROTEIN 1"/>
    <property type="match status" value="1"/>
</dbReference>
<dbReference type="InterPro" id="IPR051857">
    <property type="entry name" value="Asn_synthetase_domain"/>
</dbReference>
<name>A0A9W5WUD5_BABOV</name>
<dbReference type="OrthoDB" id="10252281at2759"/>
<protein>
    <submittedName>
        <fullName evidence="4">Asparagine synthase family protein, putative</fullName>
    </submittedName>
</protein>
<dbReference type="Gene3D" id="3.40.50.620">
    <property type="entry name" value="HUPs"/>
    <property type="match status" value="2"/>
</dbReference>
<proteinExistence type="predicted"/>
<sequence>MKKRSSIKLCLRFKSEIDGWNEVEDKLIRCNKDGIVSTEHRGIGYSVASTAPDNKNSAIFTGGLGTFQRDSLDITETGGMLVTRFQSSCGEVELCGSNVHILGDAIVAVYGNINSGWEDRVPIQGTEKHIIDTIFSLEGSFSLVYICFKTNFIYISKDEIGFKSLLIAAGKGEITVTDVATKVDMEWYEIPPDYMVTLGNRVNLIVRPENKLYALRNQKCMSYNDVAEDDVKMVIEQVSHSIGKAVKLLCDRRTQRDRVTVLFSGGLDSAILAAMVAQHVKDVEFIELINVAFKPKVAPDRITALCTYEDLTEIYPDVNFKLVLVDVNTEDYKHLEQYLFSTIIPNNTHMDLNIAAALHYAVSLRGALLDPHLLLTPEWEQVKQNIALLKSINIRVTVSMKDDGEDYQDKVETRCEGGDGDLIREDDKIVTEAQQINVDGSYNMENRKKHEIGTKNNKHDYEECESVEGFHRLLATSLREPEIADGAEEYISQSREVLIGSGADELFGGYGRHVVSHGTGGISTEVDKDIRRLWKRNLGRDDRIVNAQGITALYPYLHDEVINTLAGLKINASTAVDALHCPEWFKKLGVYKNIHYDTLRNCEFIDNGRGRHVTVPVNKWILREIALKMGLKRCVHFKKRAIQFGTRSAKTFNQLRGMSNRVASDKGAAVITRIGL</sequence>
<dbReference type="CDD" id="cd01991">
    <property type="entry name" value="Asn_synthase_B_C"/>
    <property type="match status" value="1"/>
</dbReference>
<evidence type="ECO:0000313" key="4">
    <source>
        <dbReference type="EMBL" id="GFE53801.1"/>
    </source>
</evidence>
<keyword evidence="5" id="KW-1185">Reference proteome</keyword>
<gene>
    <name evidence="4" type="ORF">BaOVIS_012050</name>
</gene>
<dbReference type="GO" id="GO:0006529">
    <property type="term" value="P:asparagine biosynthetic process"/>
    <property type="evidence" value="ECO:0007669"/>
    <property type="project" value="UniProtKB-KW"/>
</dbReference>
<dbReference type="InterPro" id="IPR001962">
    <property type="entry name" value="Asn_synthase"/>
</dbReference>
<evidence type="ECO:0000256" key="3">
    <source>
        <dbReference type="ARBA" id="ARBA00022962"/>
    </source>
</evidence>
<dbReference type="EMBL" id="BLIY01000007">
    <property type="protein sequence ID" value="GFE53801.1"/>
    <property type="molecule type" value="Genomic_DNA"/>
</dbReference>
<dbReference type="AlphaFoldDB" id="A0A9W5WUD5"/>
<keyword evidence="3" id="KW-0315">Glutamine amidotransferase</keyword>
<dbReference type="SUPFAM" id="SSF52402">
    <property type="entry name" value="Adenine nucleotide alpha hydrolases-like"/>
    <property type="match status" value="1"/>
</dbReference>
<dbReference type="Proteomes" id="UP001057455">
    <property type="component" value="Unassembled WGS sequence"/>
</dbReference>
<reference evidence="4" key="1">
    <citation type="submission" date="2019-12" db="EMBL/GenBank/DDBJ databases">
        <title>Genome sequence of Babesia ovis.</title>
        <authorList>
            <person name="Yamagishi J."/>
            <person name="Sevinc F."/>
            <person name="Xuan X."/>
        </authorList>
    </citation>
    <scope>NUCLEOTIDE SEQUENCE</scope>
    <source>
        <strain evidence="4">Selcuk</strain>
    </source>
</reference>
<keyword evidence="1" id="KW-0028">Amino-acid biosynthesis</keyword>